<proteinExistence type="predicted"/>
<protein>
    <recommendedName>
        <fullName evidence="1">DUF4382 domain-containing protein</fullName>
    </recommendedName>
</protein>
<reference evidence="3" key="1">
    <citation type="journal article" date="2019" name="Int. J. Syst. Evol. Microbiol.">
        <title>The Global Catalogue of Microorganisms (GCM) 10K type strain sequencing project: providing services to taxonomists for standard genome sequencing and annotation.</title>
        <authorList>
            <consortium name="The Broad Institute Genomics Platform"/>
            <consortium name="The Broad Institute Genome Sequencing Center for Infectious Disease"/>
            <person name="Wu L."/>
            <person name="Ma J."/>
        </authorList>
    </citation>
    <scope>NUCLEOTIDE SEQUENCE [LARGE SCALE GENOMIC DNA]</scope>
    <source>
        <strain evidence="3">JCM 17664</strain>
    </source>
</reference>
<gene>
    <name evidence="2" type="ORF">GCM10023143_14150</name>
</gene>
<dbReference type="Gene3D" id="2.60.40.1120">
    <property type="entry name" value="Carboxypeptidase-like, regulatory domain"/>
    <property type="match status" value="1"/>
</dbReference>
<accession>A0ABP8FN16</accession>
<dbReference type="Pfam" id="PF14321">
    <property type="entry name" value="DUF4382"/>
    <property type="match status" value="1"/>
</dbReference>
<dbReference type="Proteomes" id="UP001501207">
    <property type="component" value="Unassembled WGS sequence"/>
</dbReference>
<keyword evidence="3" id="KW-1185">Reference proteome</keyword>
<dbReference type="InterPro" id="IPR025491">
    <property type="entry name" value="DUF4382"/>
</dbReference>
<sequence length="278" mass="29495">MVCTLFFTACERASNNTQPSRLSIYLTDGASRYSAVWIDLQKLYIVTGNGSDSALWDLPLTKTGAYNLVGQPGGTDTLLTTKELPATNISKVRLVLGNDNKIVLKDGSMQPLVLPGGNAQETVLDLKVNLLLSPGGQYELVLDINLPRSIIPAADSSSYSLNPVIRTFPRGSNGKLSGTVAPAGICPQVLALTGNDTLLALPDSSSGNYLFPTALSGTYELRFMTDSLEGYRPDTLGNIQVTSGNTTEVDTMFLQPVAVDSSALPPSDTLTLPPVGIR</sequence>
<dbReference type="EMBL" id="BAABFN010000002">
    <property type="protein sequence ID" value="GAA4307528.1"/>
    <property type="molecule type" value="Genomic_DNA"/>
</dbReference>
<organism evidence="2 3">
    <name type="scientific">Compostibacter hankyongensis</name>
    <dbReference type="NCBI Taxonomy" id="1007089"/>
    <lineage>
        <taxon>Bacteria</taxon>
        <taxon>Pseudomonadati</taxon>
        <taxon>Bacteroidota</taxon>
        <taxon>Chitinophagia</taxon>
        <taxon>Chitinophagales</taxon>
        <taxon>Chitinophagaceae</taxon>
        <taxon>Compostibacter</taxon>
    </lineage>
</organism>
<evidence type="ECO:0000313" key="3">
    <source>
        <dbReference type="Proteomes" id="UP001501207"/>
    </source>
</evidence>
<evidence type="ECO:0000313" key="2">
    <source>
        <dbReference type="EMBL" id="GAA4307528.1"/>
    </source>
</evidence>
<evidence type="ECO:0000259" key="1">
    <source>
        <dbReference type="Pfam" id="PF14321"/>
    </source>
</evidence>
<feature type="domain" description="DUF4382" evidence="1">
    <location>
        <begin position="21"/>
        <end position="163"/>
    </location>
</feature>
<comment type="caution">
    <text evidence="2">The sequence shown here is derived from an EMBL/GenBank/DDBJ whole genome shotgun (WGS) entry which is preliminary data.</text>
</comment>
<name>A0ABP8FN16_9BACT</name>